<dbReference type="Proteomes" id="UP001153069">
    <property type="component" value="Unassembled WGS sequence"/>
</dbReference>
<dbReference type="EMBL" id="CAICTM010000349">
    <property type="protein sequence ID" value="CAB9508515.1"/>
    <property type="molecule type" value="Genomic_DNA"/>
</dbReference>
<sequence length="948" mass="102461">MGQEGGQRQRCSIAASSATRPSVGTRRSRSGAPSRRKQWLCLVAMLLSTGCMSSALPSAERDTSSTADRERRKARRLRRGIQAFSVSLGRPVEGNAAYAGGPSPDHPSGRTLGFFGLSEEPSEESSNNGTDSAKYHPDKGSFSVSGMADSQSPQTQQPSASSYSSGIGQGIPLTPVGSTSREAPRPENTPDTPAQATPAQALEMSGSPPPSETSTDDGAQDDTSTTTTTTTSSQGPTETTPASEEATEAPLRDYDANNTVQVSLSLALPLTWNLSSPEHAHSVELLVEEVSNAATIVFHSTLDNAITLLESSPSRIETSKSSEPDGAEKHRAPTSTMPLVNGTNSSSMMTSSDVHNITADYNSTDGDAAVRNQSSSLPSASTVVNMTWDYLDVNATMDYNNGTMVDDDLVLLSMMPDDDNDGVDTTATPAPSSDTMLWDWLEMAPLSKEDLYHMVLEYLEIEEEDLEEGGNSTSDTGSPLLQDLKEEIRQAIYSFFFDDDDVDDLGSPLEGNMTLLDDDNNTTDANAWHPDHVNDTDHNSHNNQLNNQSSHNDDSMTAVDDDMVVMADRDNDPPPPLFASSGIWEMFLADTRVELVYEEDDYAWWKLTMIYPVYVHHHAVQDDYQDFSDLTIDNGGVHRALRSVFGDGAVAAFNMGSGPPINGTSAAPPTADSTKNSNQPYWVPVQEQGTLDFIGRFLQRVLAAAVVSGAFLTQMLELAEFDVGDDDDLVHQIIALATPGSEHDLDFLFEDDTIEIGDDFFPKIPETVAPTIGVEEPGATVEGTFTHGLLDDDSNNSHARLGLGMLLTTLATVMGIVLSATLRRRTAETRATERQEVWFLKTEQDVAELLQVGWTHKEVPVHARKAASCSDVEAPSSPTHRAEVFEVFDKGGAGYYDNDSMLHGSAMQHSFGGTESDVGMRHIPAPPKGWLRTTASTQYTGWQDLSLD</sequence>
<evidence type="ECO:0000256" key="1">
    <source>
        <dbReference type="SAM" id="MobiDB-lite"/>
    </source>
</evidence>
<evidence type="ECO:0000313" key="3">
    <source>
        <dbReference type="Proteomes" id="UP001153069"/>
    </source>
</evidence>
<feature type="region of interest" description="Disordered" evidence="1">
    <location>
        <begin position="524"/>
        <end position="555"/>
    </location>
</feature>
<keyword evidence="3" id="KW-1185">Reference proteome</keyword>
<feature type="region of interest" description="Disordered" evidence="1">
    <location>
        <begin position="1"/>
        <end position="35"/>
    </location>
</feature>
<gene>
    <name evidence="2" type="ORF">SEMRO_350_G123700.1</name>
</gene>
<feature type="region of interest" description="Disordered" evidence="1">
    <location>
        <begin position="95"/>
        <end position="254"/>
    </location>
</feature>
<comment type="caution">
    <text evidence="2">The sequence shown here is derived from an EMBL/GenBank/DDBJ whole genome shotgun (WGS) entry which is preliminary data.</text>
</comment>
<name>A0A9N8DUD8_9STRA</name>
<accession>A0A9N8DUD8</accession>
<feature type="compositionally biased region" description="Basic and acidic residues" evidence="1">
    <location>
        <begin position="317"/>
        <end position="331"/>
    </location>
</feature>
<proteinExistence type="predicted"/>
<feature type="compositionally biased region" description="Low complexity" evidence="1">
    <location>
        <begin position="221"/>
        <end position="244"/>
    </location>
</feature>
<feature type="region of interest" description="Disordered" evidence="1">
    <location>
        <begin position="313"/>
        <end position="350"/>
    </location>
</feature>
<feature type="compositionally biased region" description="Low complexity" evidence="1">
    <location>
        <begin position="341"/>
        <end position="350"/>
    </location>
</feature>
<feature type="compositionally biased region" description="Basic and acidic residues" evidence="1">
    <location>
        <begin position="59"/>
        <end position="71"/>
    </location>
</feature>
<reference evidence="2" key="1">
    <citation type="submission" date="2020-06" db="EMBL/GenBank/DDBJ databases">
        <authorList>
            <consortium name="Plant Systems Biology data submission"/>
        </authorList>
    </citation>
    <scope>NUCLEOTIDE SEQUENCE</scope>
    <source>
        <strain evidence="2">D6</strain>
    </source>
</reference>
<feature type="compositionally biased region" description="Low complexity" evidence="1">
    <location>
        <begin position="192"/>
        <end position="201"/>
    </location>
</feature>
<feature type="compositionally biased region" description="Basic and acidic residues" evidence="1">
    <location>
        <begin position="529"/>
        <end position="540"/>
    </location>
</feature>
<organism evidence="2 3">
    <name type="scientific">Seminavis robusta</name>
    <dbReference type="NCBI Taxonomy" id="568900"/>
    <lineage>
        <taxon>Eukaryota</taxon>
        <taxon>Sar</taxon>
        <taxon>Stramenopiles</taxon>
        <taxon>Ochrophyta</taxon>
        <taxon>Bacillariophyta</taxon>
        <taxon>Bacillariophyceae</taxon>
        <taxon>Bacillariophycidae</taxon>
        <taxon>Naviculales</taxon>
        <taxon>Naviculaceae</taxon>
        <taxon>Seminavis</taxon>
    </lineage>
</organism>
<feature type="compositionally biased region" description="Basic residues" evidence="1">
    <location>
        <begin position="26"/>
        <end position="35"/>
    </location>
</feature>
<feature type="compositionally biased region" description="Low complexity" evidence="1">
    <location>
        <begin position="541"/>
        <end position="555"/>
    </location>
</feature>
<feature type="region of interest" description="Disordered" evidence="1">
    <location>
        <begin position="55"/>
        <end position="78"/>
    </location>
</feature>
<feature type="compositionally biased region" description="Low complexity" evidence="1">
    <location>
        <begin position="150"/>
        <end position="172"/>
    </location>
</feature>
<protein>
    <submittedName>
        <fullName evidence="2">Uncharacterized protein</fullName>
    </submittedName>
</protein>
<evidence type="ECO:0000313" key="2">
    <source>
        <dbReference type="EMBL" id="CAB9508515.1"/>
    </source>
</evidence>
<dbReference type="AlphaFoldDB" id="A0A9N8DUD8"/>